<keyword evidence="2" id="KW-0186">Copper</keyword>
<evidence type="ECO:0000256" key="2">
    <source>
        <dbReference type="ARBA" id="ARBA00023008"/>
    </source>
</evidence>
<dbReference type="SUPFAM" id="SSF48056">
    <property type="entry name" value="Di-copper centre-containing domain"/>
    <property type="match status" value="1"/>
</dbReference>
<organism evidence="4">
    <name type="scientific">Pagurus bernhardus</name>
    <name type="common">Common hermit crab</name>
    <name type="synonym">Eupagurus bernhardus</name>
    <dbReference type="NCBI Taxonomy" id="174397"/>
    <lineage>
        <taxon>Eukaryota</taxon>
        <taxon>Metazoa</taxon>
        <taxon>Ecdysozoa</taxon>
        <taxon>Arthropoda</taxon>
        <taxon>Crustacea</taxon>
        <taxon>Multicrustacea</taxon>
        <taxon>Malacostraca</taxon>
        <taxon>Eumalacostraca</taxon>
        <taxon>Eucarida</taxon>
        <taxon>Decapoda</taxon>
        <taxon>Pleocyemata</taxon>
        <taxon>Anomura</taxon>
        <taxon>Paguroidea</taxon>
        <taxon>Paguridae</taxon>
        <taxon>Pagurus</taxon>
    </lineage>
</organism>
<feature type="domain" description="Hemocyanin middle" evidence="3">
    <location>
        <begin position="52"/>
        <end position="125"/>
    </location>
</feature>
<protein>
    <submittedName>
        <fullName evidence="4">Prophenoloxidase-like-3 protein</fullName>
    </submittedName>
</protein>
<dbReference type="PRINTS" id="PR00187">
    <property type="entry name" value="HAEMOCYANIN"/>
</dbReference>
<dbReference type="InterPro" id="IPR008922">
    <property type="entry name" value="Di-copper_centre_dom_sf"/>
</dbReference>
<dbReference type="PANTHER" id="PTHR11511">
    <property type="entry name" value="LARVAL STORAGE PROTEIN/PHENOLOXIDASE"/>
    <property type="match status" value="1"/>
</dbReference>
<proteinExistence type="predicted"/>
<dbReference type="InterPro" id="IPR036697">
    <property type="entry name" value="Hemocyanin_N_sf"/>
</dbReference>
<dbReference type="GO" id="GO:0046872">
    <property type="term" value="F:metal ion binding"/>
    <property type="evidence" value="ECO:0007669"/>
    <property type="project" value="UniProtKB-KW"/>
</dbReference>
<dbReference type="EMBL" id="HABX01000038">
    <property type="protein sequence ID" value="CDK12482.1"/>
    <property type="molecule type" value="Transcribed_RNA"/>
</dbReference>
<feature type="non-terminal residue" evidence="4">
    <location>
        <position position="1"/>
    </location>
</feature>
<dbReference type="Gene3D" id="1.20.1370.10">
    <property type="entry name" value="Hemocyanin, N-terminal domain"/>
    <property type="match status" value="1"/>
</dbReference>
<evidence type="ECO:0000259" key="3">
    <source>
        <dbReference type="Pfam" id="PF00372"/>
    </source>
</evidence>
<dbReference type="InterPro" id="IPR000896">
    <property type="entry name" value="Hemocyanin/hexamerin_mid_dom"/>
</dbReference>
<dbReference type="InterPro" id="IPR013788">
    <property type="entry name" value="Hemocyanin/hexamerin"/>
</dbReference>
<dbReference type="PANTHER" id="PTHR11511:SF4">
    <property type="entry name" value="PHENOLOXIDASE 2-RELATED"/>
    <property type="match status" value="1"/>
</dbReference>
<keyword evidence="1" id="KW-0479">Metal-binding</keyword>
<evidence type="ECO:0000313" key="4">
    <source>
        <dbReference type="EMBL" id="CDK12482.1"/>
    </source>
</evidence>
<name>W6MET2_PAGBR</name>
<reference evidence="4" key="2">
    <citation type="submission" date="2014-02" db="EMBL/GenBank/DDBJ databases">
        <title>The hermit crab's nose antennal transcriptomics.</title>
        <authorList>
            <person name="Groh K.C."/>
            <person name="Vogel H."/>
            <person name="Stensmyr M.C."/>
            <person name="Grosse-Wilde E."/>
            <person name="Hansson B.S."/>
        </authorList>
    </citation>
    <scope>NUCLEOTIDE SEQUENCE</scope>
    <source>
        <tissue evidence="4">Antennules</tissue>
    </source>
</reference>
<dbReference type="Pfam" id="PF00372">
    <property type="entry name" value="Hemocyanin_M"/>
    <property type="match status" value="1"/>
</dbReference>
<sequence length="129" mass="15125">LCDVFMKTQGVEDLTQLAASVQGQVNEGLFIYALSFVIIRKQELRGMRLPSLVEMFPNKFVPMEQLTEAQILTNRSSTDKTEPIIIEHGQEFSNTNLKLERRVSYWREDYGLNSHHWHWHLIYPIDDEC</sequence>
<dbReference type="SUPFAM" id="SSF48050">
    <property type="entry name" value="Hemocyanin, N-terminal domain"/>
    <property type="match status" value="1"/>
</dbReference>
<dbReference type="Gene3D" id="1.10.1280.10">
    <property type="entry name" value="Di-copper center containing domain from catechol oxidase"/>
    <property type="match status" value="1"/>
</dbReference>
<accession>W6MET2</accession>
<dbReference type="AlphaFoldDB" id="W6MET2"/>
<evidence type="ECO:0000256" key="1">
    <source>
        <dbReference type="ARBA" id="ARBA00022723"/>
    </source>
</evidence>
<gene>
    <name evidence="4" type="primary">prophenoloxidase-like-3</name>
</gene>
<reference evidence="4" key="1">
    <citation type="submission" date="2013-06" db="EMBL/GenBank/DDBJ databases">
        <authorList>
            <person name="Groh K."/>
        </authorList>
    </citation>
    <scope>NUCLEOTIDE SEQUENCE</scope>
    <source>
        <tissue evidence="4">Antennules</tissue>
    </source>
</reference>